<sequence length="174" mass="18195">MLVHYNGLIMTYASVLYTMTIGDDALRSYSSSYEVSSSVAKALAGVIASSSSKATHTSEGSGRASSSASTRAIAGGVVGGLIGGAAITATVIISYLRKKKRQQKPDGLKGIPALEKEQQPVPPTEVEANELSHSMAEAPGSDTNTVTDEMDSKTFIAELTVPNEDASEHNYNPK</sequence>
<keyword evidence="2" id="KW-0812">Transmembrane</keyword>
<name>A0A9W9KBE4_9EURO</name>
<evidence type="ECO:0000313" key="3">
    <source>
        <dbReference type="EMBL" id="KAJ5099541.1"/>
    </source>
</evidence>
<dbReference type="RefSeq" id="XP_056475195.1">
    <property type="nucleotide sequence ID" value="XM_056619036.1"/>
</dbReference>
<comment type="caution">
    <text evidence="3">The sequence shown here is derived from an EMBL/GenBank/DDBJ whole genome shotgun (WGS) entry which is preliminary data.</text>
</comment>
<reference evidence="3" key="2">
    <citation type="journal article" date="2023" name="IMA Fungus">
        <title>Comparative genomic study of the Penicillium genus elucidates a diverse pangenome and 15 lateral gene transfer events.</title>
        <authorList>
            <person name="Petersen C."/>
            <person name="Sorensen T."/>
            <person name="Nielsen M.R."/>
            <person name="Sondergaard T.E."/>
            <person name="Sorensen J.L."/>
            <person name="Fitzpatrick D.A."/>
            <person name="Frisvad J.C."/>
            <person name="Nielsen K.L."/>
        </authorList>
    </citation>
    <scope>NUCLEOTIDE SEQUENCE</scope>
    <source>
        <strain evidence="3">IBT 30761</strain>
    </source>
</reference>
<dbReference type="AlphaFoldDB" id="A0A9W9KBE4"/>
<gene>
    <name evidence="3" type="ORF">N7532_006542</name>
</gene>
<keyword evidence="2" id="KW-1133">Transmembrane helix</keyword>
<protein>
    <submittedName>
        <fullName evidence="3">Uncharacterized protein</fullName>
    </submittedName>
</protein>
<organism evidence="3 4">
    <name type="scientific">Penicillium argentinense</name>
    <dbReference type="NCBI Taxonomy" id="1131581"/>
    <lineage>
        <taxon>Eukaryota</taxon>
        <taxon>Fungi</taxon>
        <taxon>Dikarya</taxon>
        <taxon>Ascomycota</taxon>
        <taxon>Pezizomycotina</taxon>
        <taxon>Eurotiomycetes</taxon>
        <taxon>Eurotiomycetidae</taxon>
        <taxon>Eurotiales</taxon>
        <taxon>Aspergillaceae</taxon>
        <taxon>Penicillium</taxon>
    </lineage>
</organism>
<keyword evidence="2" id="KW-0472">Membrane</keyword>
<dbReference type="Proteomes" id="UP001149074">
    <property type="component" value="Unassembled WGS sequence"/>
</dbReference>
<keyword evidence="4" id="KW-1185">Reference proteome</keyword>
<evidence type="ECO:0000313" key="4">
    <source>
        <dbReference type="Proteomes" id="UP001149074"/>
    </source>
</evidence>
<reference evidence="3" key="1">
    <citation type="submission" date="2022-11" db="EMBL/GenBank/DDBJ databases">
        <authorList>
            <person name="Petersen C."/>
        </authorList>
    </citation>
    <scope>NUCLEOTIDE SEQUENCE</scope>
    <source>
        <strain evidence="3">IBT 30761</strain>
    </source>
</reference>
<evidence type="ECO:0000256" key="1">
    <source>
        <dbReference type="SAM" id="MobiDB-lite"/>
    </source>
</evidence>
<feature type="transmembrane region" description="Helical" evidence="2">
    <location>
        <begin position="72"/>
        <end position="96"/>
    </location>
</feature>
<dbReference type="GeneID" id="81358015"/>
<proteinExistence type="predicted"/>
<evidence type="ECO:0000256" key="2">
    <source>
        <dbReference type="SAM" id="Phobius"/>
    </source>
</evidence>
<accession>A0A9W9KBE4</accession>
<feature type="region of interest" description="Disordered" evidence="1">
    <location>
        <begin position="99"/>
        <end position="174"/>
    </location>
</feature>
<dbReference type="EMBL" id="JAPQKI010000005">
    <property type="protein sequence ID" value="KAJ5099541.1"/>
    <property type="molecule type" value="Genomic_DNA"/>
</dbReference>